<evidence type="ECO:0000256" key="1">
    <source>
        <dbReference type="SAM" id="MobiDB-lite"/>
    </source>
</evidence>
<evidence type="ECO:0000313" key="3">
    <source>
        <dbReference type="Proteomes" id="UP000499080"/>
    </source>
</evidence>
<comment type="caution">
    <text evidence="2">The sequence shown here is derived from an EMBL/GenBank/DDBJ whole genome shotgun (WGS) entry which is preliminary data.</text>
</comment>
<protein>
    <submittedName>
        <fullName evidence="2">Uncharacterized protein</fullName>
    </submittedName>
</protein>
<gene>
    <name evidence="2" type="ORF">AVEN_22049_1</name>
</gene>
<dbReference type="EMBL" id="BGPR01051082">
    <property type="protein sequence ID" value="GBO28060.1"/>
    <property type="molecule type" value="Genomic_DNA"/>
</dbReference>
<sequence>MPAPSGRLVLHALWLMNRFQKLSSQVKIRLVSGLLMVTPLSLFSKTGLSWCQRYVAYRLRQTMLRCGANRGNGGWKFAENHRKSRQSMPHQQTVQKQRRHGTVKMCNSKLGLGYLKEREISWKERRKS</sequence>
<name>A0A4Y2VVY4_ARAVE</name>
<feature type="region of interest" description="Disordered" evidence="1">
    <location>
        <begin position="75"/>
        <end position="100"/>
    </location>
</feature>
<organism evidence="2 3">
    <name type="scientific">Araneus ventricosus</name>
    <name type="common">Orbweaver spider</name>
    <name type="synonym">Epeira ventricosa</name>
    <dbReference type="NCBI Taxonomy" id="182803"/>
    <lineage>
        <taxon>Eukaryota</taxon>
        <taxon>Metazoa</taxon>
        <taxon>Ecdysozoa</taxon>
        <taxon>Arthropoda</taxon>
        <taxon>Chelicerata</taxon>
        <taxon>Arachnida</taxon>
        <taxon>Araneae</taxon>
        <taxon>Araneomorphae</taxon>
        <taxon>Entelegynae</taxon>
        <taxon>Araneoidea</taxon>
        <taxon>Araneidae</taxon>
        <taxon>Araneus</taxon>
    </lineage>
</organism>
<dbReference type="Proteomes" id="UP000499080">
    <property type="component" value="Unassembled WGS sequence"/>
</dbReference>
<proteinExistence type="predicted"/>
<evidence type="ECO:0000313" key="2">
    <source>
        <dbReference type="EMBL" id="GBO28060.1"/>
    </source>
</evidence>
<dbReference type="AlphaFoldDB" id="A0A4Y2VVY4"/>
<feature type="compositionally biased region" description="Polar residues" evidence="1">
    <location>
        <begin position="86"/>
        <end position="95"/>
    </location>
</feature>
<accession>A0A4Y2VVY4</accession>
<reference evidence="2 3" key="1">
    <citation type="journal article" date="2019" name="Sci. Rep.">
        <title>Orb-weaving spider Araneus ventricosus genome elucidates the spidroin gene catalogue.</title>
        <authorList>
            <person name="Kono N."/>
            <person name="Nakamura H."/>
            <person name="Ohtoshi R."/>
            <person name="Moran D.A.P."/>
            <person name="Shinohara A."/>
            <person name="Yoshida Y."/>
            <person name="Fujiwara M."/>
            <person name="Mori M."/>
            <person name="Tomita M."/>
            <person name="Arakawa K."/>
        </authorList>
    </citation>
    <scope>NUCLEOTIDE SEQUENCE [LARGE SCALE GENOMIC DNA]</scope>
</reference>
<keyword evidence="3" id="KW-1185">Reference proteome</keyword>